<keyword evidence="3" id="KW-1185">Reference proteome</keyword>
<evidence type="ECO:0000313" key="2">
    <source>
        <dbReference type="EMBL" id="GFO21083.1"/>
    </source>
</evidence>
<accession>A0AAV4BNB3</accession>
<proteinExistence type="predicted"/>
<protein>
    <submittedName>
        <fullName evidence="2">Uncharacterized protein</fullName>
    </submittedName>
</protein>
<name>A0AAV4BNB3_9GAST</name>
<comment type="caution">
    <text evidence="2">The sequence shown here is derived from an EMBL/GenBank/DDBJ whole genome shotgun (WGS) entry which is preliminary data.</text>
</comment>
<sequence>MENESCLHVHLLRLSSGSSDTMHSFQPHTRRAVETNTVLDENVYIVFVLEELARLRTVRRLSGPPSGQGAGGGARTRNRRVPADLKAHSLATLPSTPRFRSLNTSHLPSPRLWDSESALKSAEALLSRVRAPPLAPWPDGGPDSDSQRHLSVDSLYTKTK</sequence>
<dbReference type="AlphaFoldDB" id="A0AAV4BNB3"/>
<feature type="region of interest" description="Disordered" evidence="1">
    <location>
        <begin position="60"/>
        <end position="112"/>
    </location>
</feature>
<reference evidence="2 3" key="1">
    <citation type="journal article" date="2021" name="Elife">
        <title>Chloroplast acquisition without the gene transfer in kleptoplastic sea slugs, Plakobranchus ocellatus.</title>
        <authorList>
            <person name="Maeda T."/>
            <person name="Takahashi S."/>
            <person name="Yoshida T."/>
            <person name="Shimamura S."/>
            <person name="Takaki Y."/>
            <person name="Nagai Y."/>
            <person name="Toyoda A."/>
            <person name="Suzuki Y."/>
            <person name="Arimoto A."/>
            <person name="Ishii H."/>
            <person name="Satoh N."/>
            <person name="Nishiyama T."/>
            <person name="Hasebe M."/>
            <person name="Maruyama T."/>
            <person name="Minagawa J."/>
            <person name="Obokata J."/>
            <person name="Shigenobu S."/>
        </authorList>
    </citation>
    <scope>NUCLEOTIDE SEQUENCE [LARGE SCALE GENOMIC DNA]</scope>
</reference>
<dbReference type="EMBL" id="BLXT01005251">
    <property type="protein sequence ID" value="GFO21083.1"/>
    <property type="molecule type" value="Genomic_DNA"/>
</dbReference>
<organism evidence="2 3">
    <name type="scientific">Plakobranchus ocellatus</name>
    <dbReference type="NCBI Taxonomy" id="259542"/>
    <lineage>
        <taxon>Eukaryota</taxon>
        <taxon>Metazoa</taxon>
        <taxon>Spiralia</taxon>
        <taxon>Lophotrochozoa</taxon>
        <taxon>Mollusca</taxon>
        <taxon>Gastropoda</taxon>
        <taxon>Heterobranchia</taxon>
        <taxon>Euthyneura</taxon>
        <taxon>Panpulmonata</taxon>
        <taxon>Sacoglossa</taxon>
        <taxon>Placobranchoidea</taxon>
        <taxon>Plakobranchidae</taxon>
        <taxon>Plakobranchus</taxon>
    </lineage>
</organism>
<evidence type="ECO:0000256" key="1">
    <source>
        <dbReference type="SAM" id="MobiDB-lite"/>
    </source>
</evidence>
<gene>
    <name evidence="2" type="ORF">PoB_004758800</name>
</gene>
<dbReference type="Proteomes" id="UP000735302">
    <property type="component" value="Unassembled WGS sequence"/>
</dbReference>
<feature type="region of interest" description="Disordered" evidence="1">
    <location>
        <begin position="132"/>
        <end position="160"/>
    </location>
</feature>
<evidence type="ECO:0000313" key="3">
    <source>
        <dbReference type="Proteomes" id="UP000735302"/>
    </source>
</evidence>